<keyword evidence="1" id="KW-0472">Membrane</keyword>
<keyword evidence="3" id="KW-1185">Reference proteome</keyword>
<proteinExistence type="predicted"/>
<accession>A0A9P8CG99</accession>
<evidence type="ECO:0000313" key="3">
    <source>
        <dbReference type="Proteomes" id="UP000887226"/>
    </source>
</evidence>
<gene>
    <name evidence="2" type="ORF">BJ878DRAFT_501190</name>
</gene>
<evidence type="ECO:0000256" key="1">
    <source>
        <dbReference type="SAM" id="Phobius"/>
    </source>
</evidence>
<evidence type="ECO:0000313" key="2">
    <source>
        <dbReference type="EMBL" id="KAG9245490.1"/>
    </source>
</evidence>
<keyword evidence="1" id="KW-0812">Transmembrane</keyword>
<name>A0A9P8CG99_9HELO</name>
<dbReference type="AlphaFoldDB" id="A0A9P8CG99"/>
<reference evidence="2" key="1">
    <citation type="journal article" date="2021" name="IMA Fungus">
        <title>Genomic characterization of three marine fungi, including Emericellopsis atlantica sp. nov. with signatures of a generalist lifestyle and marine biomass degradation.</title>
        <authorList>
            <person name="Hagestad O.C."/>
            <person name="Hou L."/>
            <person name="Andersen J.H."/>
            <person name="Hansen E.H."/>
            <person name="Altermark B."/>
            <person name="Li C."/>
            <person name="Kuhnert E."/>
            <person name="Cox R.J."/>
            <person name="Crous P.W."/>
            <person name="Spatafora J.W."/>
            <person name="Lail K."/>
            <person name="Amirebrahimi M."/>
            <person name="Lipzen A."/>
            <person name="Pangilinan J."/>
            <person name="Andreopoulos W."/>
            <person name="Hayes R.D."/>
            <person name="Ng V."/>
            <person name="Grigoriev I.V."/>
            <person name="Jackson S.A."/>
            <person name="Sutton T.D.S."/>
            <person name="Dobson A.D.W."/>
            <person name="Rama T."/>
        </authorList>
    </citation>
    <scope>NUCLEOTIDE SEQUENCE</scope>
    <source>
        <strain evidence="2">TRa3180A</strain>
    </source>
</reference>
<organism evidence="2 3">
    <name type="scientific">Calycina marina</name>
    <dbReference type="NCBI Taxonomy" id="1763456"/>
    <lineage>
        <taxon>Eukaryota</taxon>
        <taxon>Fungi</taxon>
        <taxon>Dikarya</taxon>
        <taxon>Ascomycota</taxon>
        <taxon>Pezizomycotina</taxon>
        <taxon>Leotiomycetes</taxon>
        <taxon>Helotiales</taxon>
        <taxon>Pezizellaceae</taxon>
        <taxon>Calycina</taxon>
    </lineage>
</organism>
<keyword evidence="1" id="KW-1133">Transmembrane helix</keyword>
<dbReference type="Proteomes" id="UP000887226">
    <property type="component" value="Unassembled WGS sequence"/>
</dbReference>
<feature type="transmembrane region" description="Helical" evidence="1">
    <location>
        <begin position="85"/>
        <end position="106"/>
    </location>
</feature>
<sequence length="152" mass="17158">MIREPEVLRNGSSTLGYSVITLQNHQPSRDIDKPRLDEVQGQPEKDKKAITYIRVMGDRALERSSGGTQTAILEDAEDRSRTKTFIFIFIFVFPWVWATEVLRWTIVVRATGRRKRAAPHTTLGNELRAGLIFGSYFSSSSALMSASHLAFI</sequence>
<protein>
    <submittedName>
        <fullName evidence="2">Uncharacterized protein</fullName>
    </submittedName>
</protein>
<dbReference type="EMBL" id="MU253844">
    <property type="protein sequence ID" value="KAG9245490.1"/>
    <property type="molecule type" value="Genomic_DNA"/>
</dbReference>
<comment type="caution">
    <text evidence="2">The sequence shown here is derived from an EMBL/GenBank/DDBJ whole genome shotgun (WGS) entry which is preliminary data.</text>
</comment>